<proteinExistence type="predicted"/>
<dbReference type="EMBL" id="AEPV01000130">
    <property type="protein sequence ID" value="EFU72790.1"/>
    <property type="molecule type" value="Genomic_DNA"/>
</dbReference>
<name>E6LJ33_ENTI1</name>
<gene>
    <name evidence="1" type="ORF">HMPREF9088_2373</name>
</gene>
<reference evidence="1 2" key="1">
    <citation type="submission" date="2010-12" db="EMBL/GenBank/DDBJ databases">
        <authorList>
            <person name="Muzny D."/>
            <person name="Qin X."/>
            <person name="Deng J."/>
            <person name="Jiang H."/>
            <person name="Liu Y."/>
            <person name="Qu J."/>
            <person name="Song X.-Z."/>
            <person name="Zhang L."/>
            <person name="Thornton R."/>
            <person name="Coyle M."/>
            <person name="Francisco L."/>
            <person name="Jackson L."/>
            <person name="Javaid M."/>
            <person name="Korchina V."/>
            <person name="Kovar C."/>
            <person name="Mata R."/>
            <person name="Mathew T."/>
            <person name="Ngo R."/>
            <person name="Nguyen L."/>
            <person name="Nguyen N."/>
            <person name="Okwuonu G."/>
            <person name="Ongeri F."/>
            <person name="Pham C."/>
            <person name="Simmons D."/>
            <person name="Wilczek-Boney K."/>
            <person name="Hale W."/>
            <person name="Jakkamsetti A."/>
            <person name="Pham P."/>
            <person name="Ruth R."/>
            <person name="San Lucas F."/>
            <person name="Warren J."/>
            <person name="Zhang J."/>
            <person name="Zhao Z."/>
            <person name="Zhou C."/>
            <person name="Zhu D."/>
            <person name="Lee S."/>
            <person name="Bess C."/>
            <person name="Blankenburg K."/>
            <person name="Forbes L."/>
            <person name="Fu Q."/>
            <person name="Gubbala S."/>
            <person name="Hirani K."/>
            <person name="Jayaseelan J.C."/>
            <person name="Lara F."/>
            <person name="Munidasa M."/>
            <person name="Palculict T."/>
            <person name="Patil S."/>
            <person name="Pu L.-L."/>
            <person name="Saada N."/>
            <person name="Tang L."/>
            <person name="Weissenberger G."/>
            <person name="Zhu Y."/>
            <person name="Hemphill L."/>
            <person name="Shang Y."/>
            <person name="Youmans B."/>
            <person name="Ayvaz T."/>
            <person name="Ross M."/>
            <person name="Santibanez J."/>
            <person name="Aqrawi P."/>
            <person name="Gross S."/>
            <person name="Joshi V."/>
            <person name="Fowler G."/>
            <person name="Nazareth L."/>
            <person name="Reid J."/>
            <person name="Worley K."/>
            <person name="Petrosino J."/>
            <person name="Highlander S."/>
            <person name="Gibbs R."/>
        </authorList>
    </citation>
    <scope>NUCLEOTIDE SEQUENCE [LARGE SCALE GENOMIC DNA]</scope>
    <source>
        <strain evidence="2">DSM 15952 / CCUG 50447 / LMG 22039 / TP 1.5</strain>
    </source>
</reference>
<accession>E6LJ33</accession>
<protein>
    <submittedName>
        <fullName evidence="1">Uncharacterized protein</fullName>
    </submittedName>
</protein>
<dbReference type="HOGENOM" id="CLU_2648923_0_0_9"/>
<evidence type="ECO:0000313" key="2">
    <source>
        <dbReference type="Proteomes" id="UP000010296"/>
    </source>
</evidence>
<evidence type="ECO:0000313" key="1">
    <source>
        <dbReference type="EMBL" id="EFU72790.1"/>
    </source>
</evidence>
<keyword evidence="2" id="KW-1185">Reference proteome</keyword>
<organism evidence="1 2">
    <name type="scientific">Enterococcus italicus (strain DSM 15952 / CCUG 50447 / LMG 22039 / TP 1.5)</name>
    <dbReference type="NCBI Taxonomy" id="888064"/>
    <lineage>
        <taxon>Bacteria</taxon>
        <taxon>Bacillati</taxon>
        <taxon>Bacillota</taxon>
        <taxon>Bacilli</taxon>
        <taxon>Lactobacillales</taxon>
        <taxon>Enterococcaceae</taxon>
        <taxon>Enterococcus</taxon>
    </lineage>
</organism>
<dbReference type="Proteomes" id="UP000010296">
    <property type="component" value="Unassembled WGS sequence"/>
</dbReference>
<dbReference type="AlphaFoldDB" id="E6LJ33"/>
<sequence>MEINYYNEVEDWDKIESNFLANNFNNYVNWCKQFEKGYDDKDIWNFVPMRKKYKEYYLAKHNLTENDLESLTDFEP</sequence>
<comment type="caution">
    <text evidence="1">The sequence shown here is derived from an EMBL/GenBank/DDBJ whole genome shotgun (WGS) entry which is preliminary data.</text>
</comment>